<organism evidence="1 2">
    <name type="scientific">Dreissena polymorpha</name>
    <name type="common">Zebra mussel</name>
    <name type="synonym">Mytilus polymorpha</name>
    <dbReference type="NCBI Taxonomy" id="45954"/>
    <lineage>
        <taxon>Eukaryota</taxon>
        <taxon>Metazoa</taxon>
        <taxon>Spiralia</taxon>
        <taxon>Lophotrochozoa</taxon>
        <taxon>Mollusca</taxon>
        <taxon>Bivalvia</taxon>
        <taxon>Autobranchia</taxon>
        <taxon>Heteroconchia</taxon>
        <taxon>Euheterodonta</taxon>
        <taxon>Imparidentia</taxon>
        <taxon>Neoheterodontei</taxon>
        <taxon>Myida</taxon>
        <taxon>Dreissenoidea</taxon>
        <taxon>Dreissenidae</taxon>
        <taxon>Dreissena</taxon>
    </lineage>
</organism>
<evidence type="ECO:0000313" key="2">
    <source>
        <dbReference type="Proteomes" id="UP000828390"/>
    </source>
</evidence>
<dbReference type="AlphaFoldDB" id="A0A9D3YIG5"/>
<keyword evidence="2" id="KW-1185">Reference proteome</keyword>
<name>A0A9D3YIG5_DREPO</name>
<evidence type="ECO:0000313" key="1">
    <source>
        <dbReference type="EMBL" id="KAH3700641.1"/>
    </source>
</evidence>
<reference evidence="1" key="2">
    <citation type="submission" date="2020-11" db="EMBL/GenBank/DDBJ databases">
        <authorList>
            <person name="McCartney M.A."/>
            <person name="Auch B."/>
            <person name="Kono T."/>
            <person name="Mallez S."/>
            <person name="Becker A."/>
            <person name="Gohl D.M."/>
            <person name="Silverstein K.A.T."/>
            <person name="Koren S."/>
            <person name="Bechman K.B."/>
            <person name="Herman A."/>
            <person name="Abrahante J.E."/>
            <person name="Garbe J."/>
        </authorList>
    </citation>
    <scope>NUCLEOTIDE SEQUENCE</scope>
    <source>
        <strain evidence="1">Duluth1</strain>
        <tissue evidence="1">Whole animal</tissue>
    </source>
</reference>
<accession>A0A9D3YIG5</accession>
<dbReference type="EMBL" id="JAIWYP010000015">
    <property type="protein sequence ID" value="KAH3700641.1"/>
    <property type="molecule type" value="Genomic_DNA"/>
</dbReference>
<comment type="caution">
    <text evidence="1">The sequence shown here is derived from an EMBL/GenBank/DDBJ whole genome shotgun (WGS) entry which is preliminary data.</text>
</comment>
<proteinExistence type="predicted"/>
<dbReference type="Proteomes" id="UP000828390">
    <property type="component" value="Unassembled WGS sequence"/>
</dbReference>
<gene>
    <name evidence="1" type="ORF">DPMN_075618</name>
</gene>
<reference evidence="1" key="1">
    <citation type="journal article" date="2019" name="bioRxiv">
        <title>The Genome of the Zebra Mussel, Dreissena polymorpha: A Resource for Invasive Species Research.</title>
        <authorList>
            <person name="McCartney M.A."/>
            <person name="Auch B."/>
            <person name="Kono T."/>
            <person name="Mallez S."/>
            <person name="Zhang Y."/>
            <person name="Obille A."/>
            <person name="Becker A."/>
            <person name="Abrahante J.E."/>
            <person name="Garbe J."/>
            <person name="Badalamenti J.P."/>
            <person name="Herman A."/>
            <person name="Mangelson H."/>
            <person name="Liachko I."/>
            <person name="Sullivan S."/>
            <person name="Sone E.D."/>
            <person name="Koren S."/>
            <person name="Silverstein K.A.T."/>
            <person name="Beckman K.B."/>
            <person name="Gohl D.M."/>
        </authorList>
    </citation>
    <scope>NUCLEOTIDE SEQUENCE</scope>
    <source>
        <strain evidence="1">Duluth1</strain>
        <tissue evidence="1">Whole animal</tissue>
    </source>
</reference>
<protein>
    <submittedName>
        <fullName evidence="1">Uncharacterized protein</fullName>
    </submittedName>
</protein>
<sequence>MDDKLQHQSQGIGHDSDRTMLSLLDSRSTSDHGDTCQPVKDINQFRTIWHPPYGHYPVTTLVMI</sequence>